<gene>
    <name evidence="2" type="ORF">D0Z67_26285</name>
</gene>
<proteinExistence type="predicted"/>
<dbReference type="Proteomes" id="UP000292547">
    <property type="component" value="Chromosome"/>
</dbReference>
<dbReference type="InterPro" id="IPR023214">
    <property type="entry name" value="HAD_sf"/>
</dbReference>
<feature type="domain" description="Polynucleotide kinase PNKP phosphatase" evidence="1">
    <location>
        <begin position="10"/>
        <end position="142"/>
    </location>
</feature>
<organism evidence="2 3">
    <name type="scientific">Streptomyces seoulensis</name>
    <dbReference type="NCBI Taxonomy" id="73044"/>
    <lineage>
        <taxon>Bacteria</taxon>
        <taxon>Bacillati</taxon>
        <taxon>Actinomycetota</taxon>
        <taxon>Actinomycetes</taxon>
        <taxon>Kitasatosporales</taxon>
        <taxon>Streptomycetaceae</taxon>
        <taxon>Streptomyces</taxon>
    </lineage>
</organism>
<dbReference type="KEGG" id="sseo:D0Z67_26285"/>
<dbReference type="EMBL" id="CP032229">
    <property type="protein sequence ID" value="QBJ93440.1"/>
    <property type="molecule type" value="Genomic_DNA"/>
</dbReference>
<protein>
    <recommendedName>
        <fullName evidence="1">Polynucleotide kinase PNKP phosphatase domain-containing protein</fullName>
    </recommendedName>
</protein>
<sequence length="163" mass="18418">MAHSSERPVTVFDLDNTLADTAHRQHFLKRHPRDWDGFFAAAPLDPPLAEGVAMARTAARTCDIVYLTGRPERCRRDTLDWLALHQLPDGELHMRPGQDRRPARTTKLEILRGLARRREVLVVVDDDELVCDAAERAGFAVVRARWAESSAALEQAQEQEGRT</sequence>
<evidence type="ECO:0000313" key="2">
    <source>
        <dbReference type="EMBL" id="QBJ93440.1"/>
    </source>
</evidence>
<dbReference type="InterPro" id="IPR056782">
    <property type="entry name" value="HAD_PNKP"/>
</dbReference>
<accession>A0A4P6U0Y3</accession>
<name>A0A4P6U0Y3_STRSO</name>
<dbReference type="STRING" id="73044.GCA_000725795_03976"/>
<dbReference type="OrthoDB" id="5189293at2"/>
<dbReference type="GeneID" id="300102419"/>
<dbReference type="Pfam" id="PF25109">
    <property type="entry name" value="HAD_PNKP"/>
    <property type="match status" value="1"/>
</dbReference>
<evidence type="ECO:0000259" key="1">
    <source>
        <dbReference type="Pfam" id="PF25109"/>
    </source>
</evidence>
<evidence type="ECO:0000313" key="3">
    <source>
        <dbReference type="Proteomes" id="UP000292547"/>
    </source>
</evidence>
<dbReference type="Gene3D" id="3.40.50.1000">
    <property type="entry name" value="HAD superfamily/HAD-like"/>
    <property type="match status" value="1"/>
</dbReference>
<dbReference type="AlphaFoldDB" id="A0A4P6U0Y3"/>
<dbReference type="RefSeq" id="WP_031182138.1">
    <property type="nucleotide sequence ID" value="NZ_CP032229.1"/>
</dbReference>
<dbReference type="InterPro" id="IPR036412">
    <property type="entry name" value="HAD-like_sf"/>
</dbReference>
<dbReference type="SUPFAM" id="SSF56784">
    <property type="entry name" value="HAD-like"/>
    <property type="match status" value="1"/>
</dbReference>
<keyword evidence="3" id="KW-1185">Reference proteome</keyword>
<reference evidence="2 3" key="1">
    <citation type="submission" date="2018-08" db="EMBL/GenBank/DDBJ databases">
        <title>The complete genome sequence of Streptomyces seoulensis, a pioneer strain for nickel superoxide dismutase discovery.</title>
        <authorList>
            <person name="Shin J."/>
            <person name="Lee J.-S."/>
            <person name="Lee E.-J."/>
            <person name="Youn H.-D."/>
        </authorList>
    </citation>
    <scope>NUCLEOTIDE SEQUENCE [LARGE SCALE GENOMIC DNA]</scope>
    <source>
        <strain evidence="2 3">KCTC 9819</strain>
    </source>
</reference>